<feature type="compositionally biased region" description="Low complexity" evidence="1">
    <location>
        <begin position="740"/>
        <end position="755"/>
    </location>
</feature>
<feature type="compositionally biased region" description="Polar residues" evidence="1">
    <location>
        <begin position="388"/>
        <end position="411"/>
    </location>
</feature>
<feature type="compositionally biased region" description="Polar residues" evidence="1">
    <location>
        <begin position="951"/>
        <end position="960"/>
    </location>
</feature>
<feature type="compositionally biased region" description="Polar residues" evidence="1">
    <location>
        <begin position="236"/>
        <end position="249"/>
    </location>
</feature>
<dbReference type="SUPFAM" id="SSF55277">
    <property type="entry name" value="GYF domain"/>
    <property type="match status" value="1"/>
</dbReference>
<dbReference type="CDD" id="cd00072">
    <property type="entry name" value="GYF"/>
    <property type="match status" value="1"/>
</dbReference>
<comment type="caution">
    <text evidence="3">The sequence shown here is derived from an EMBL/GenBank/DDBJ whole genome shotgun (WGS) entry which is preliminary data.</text>
</comment>
<evidence type="ECO:0000313" key="4">
    <source>
        <dbReference type="Proteomes" id="UP001276659"/>
    </source>
</evidence>
<dbReference type="SMART" id="SM00444">
    <property type="entry name" value="GYF"/>
    <property type="match status" value="1"/>
</dbReference>
<feature type="compositionally biased region" description="Polar residues" evidence="1">
    <location>
        <begin position="1389"/>
        <end position="1402"/>
    </location>
</feature>
<reference evidence="3" key="1">
    <citation type="submission" date="2022-11" db="EMBL/GenBank/DDBJ databases">
        <title>Chromosomal genome sequence assembly and mating type (MAT) locus characterization of the leprose asexual lichenized fungus Lepraria neglecta (Nyl.) Erichsen.</title>
        <authorList>
            <person name="Allen J.L."/>
            <person name="Pfeffer B."/>
        </authorList>
    </citation>
    <scope>NUCLEOTIDE SEQUENCE</scope>
    <source>
        <strain evidence="3">Allen 5258</strain>
    </source>
</reference>
<dbReference type="Gene3D" id="3.30.1490.40">
    <property type="match status" value="1"/>
</dbReference>
<feature type="compositionally biased region" description="Polar residues" evidence="1">
    <location>
        <begin position="181"/>
        <end position="222"/>
    </location>
</feature>
<dbReference type="Proteomes" id="UP001276659">
    <property type="component" value="Unassembled WGS sequence"/>
</dbReference>
<dbReference type="PROSITE" id="PS50829">
    <property type="entry name" value="GYF"/>
    <property type="match status" value="1"/>
</dbReference>
<dbReference type="PANTHER" id="PTHR14445">
    <property type="entry name" value="GRB10 INTERACTING GYF PROTEIN"/>
    <property type="match status" value="1"/>
</dbReference>
<dbReference type="InterPro" id="IPR035445">
    <property type="entry name" value="GYF-like_dom_sf"/>
</dbReference>
<dbReference type="InterPro" id="IPR003169">
    <property type="entry name" value="GYF"/>
</dbReference>
<feature type="compositionally biased region" description="Polar residues" evidence="1">
    <location>
        <begin position="293"/>
        <end position="308"/>
    </location>
</feature>
<feature type="compositionally biased region" description="Polar residues" evidence="1">
    <location>
        <begin position="1135"/>
        <end position="1149"/>
    </location>
</feature>
<feature type="compositionally biased region" description="Low complexity" evidence="1">
    <location>
        <begin position="1237"/>
        <end position="1246"/>
    </location>
</feature>
<dbReference type="PANTHER" id="PTHR14445:SF36">
    <property type="entry name" value="FI03272P-RELATED"/>
    <property type="match status" value="1"/>
</dbReference>
<organism evidence="3 4">
    <name type="scientific">Lepraria neglecta</name>
    <dbReference type="NCBI Taxonomy" id="209136"/>
    <lineage>
        <taxon>Eukaryota</taxon>
        <taxon>Fungi</taxon>
        <taxon>Dikarya</taxon>
        <taxon>Ascomycota</taxon>
        <taxon>Pezizomycotina</taxon>
        <taxon>Lecanoromycetes</taxon>
        <taxon>OSLEUM clade</taxon>
        <taxon>Lecanoromycetidae</taxon>
        <taxon>Lecanorales</taxon>
        <taxon>Lecanorineae</taxon>
        <taxon>Stereocaulaceae</taxon>
        <taxon>Lepraria</taxon>
    </lineage>
</organism>
<feature type="region of interest" description="Disordered" evidence="1">
    <location>
        <begin position="172"/>
        <end position="325"/>
    </location>
</feature>
<protein>
    <recommendedName>
        <fullName evidence="2">GYF domain-containing protein</fullName>
    </recommendedName>
</protein>
<sequence length="1550" mass="164745">MPSPFTSSFASAAAGNTSNEGVSNGRNTGSGDWSRTRTNGATQTFRRPSLATSFSQRDGTQANSNPTPASGSIYIPPHMNANYQSSYNRNGSSNESRYSKDQLLDLFRAQEKSGVSNVNLNDLYVDGWNPNYTNGITNGGWGKRDDHKDATGPEICWDHEGSVHPLALAEMTEEEKEAFASSVNSPLKPPTQNANKDGTPNNNNLNRRTSITQNVMNNSPSTRPGARRRESGGDLLQNSNPLTSPTNSRFSKDESNISSPPTSLLRRKTDFKDSFGPSLEDKDRENSKPGIDTASSFGSLKRSTTNPVSAGLNGPSSPWSGAPPSAGFSPMGAFGNFALGGTTVQIPTTGEKKPGFGSMRVESRFKGLMNARSSEDLGSKVKEKASLSSLERLTETNEQNQSRWAGNSSAQPRGINADLYGDEGDFGAGSAALGGGDDVSPPLPQSSRYRNPDRQTSYDEIGFSSLGLSSDMPPFRELMQRRDYPSQDPPQSRHQGMGQMDEPMSPTSTNPYQSPEGEKRRPEDVDMDDSDMHSMQYHGAGQFGNAARGFQNELTGDRSQTSSTGATRGFPSLGSLGNLSGLGGAGPWSAAPGAIGTPSRAQPGFSGGFGDSFGALNDLTSPQSGLGGANFFGAGGAGAGPIGRGSKLSSLLPNALQEQMRAERQDQGFGDAGDVFQRDTGHNAPGFGLRESDSSSRLARGGMDDLFGNAESRTRGLQGLASPFANNDAGQITTSQPPMSAASQTAFSAGGSSSSYFARTQDQDAASNQMPASQQRQMVMPDRMRWEYRDPQGNIQGPWSGLEMHDWYKAGFFSPELQVRKVEDNDYEPLAQLIRRIGNSREPFLVPQIGIAHGSSTAIPSSTTATSGAAPAATPSAAQPPFASSFPSFGTTLSAEQQNALERRKQEEQYLMARQKEHLAQTQLAMKQQMQHMQGGQLHHHSSAHSLQSQPSYGSITSPMGYQPSPAQGLIQPPVTGPLPGFFETSLRNAGPLGAGADPLSSVREEDLPGFMERLNMGRGGQPPYSQDDQAHQQQVAAILQERARQQREQEQYDLMQRGDEQRITAERLEQYHQLRAQEEPQQYQQPGAIGGHVNRQASERDLLGLQHREEAGAEYQEQAQMMRDEQTPKEPLSLSEQVQKAAATQPQSPWAKVDTGLPQPFPPPQSTSPMPAPTPQRNRQSVADALNAESQSPSRTESVGTPSAAVAPWAKEPTEGSKGPSLKEIQAMEARKAAQQEETAAAARRALAEQERLSQQNQPIAPAPGLPSSANWASSISPTIPTSTGTSAWSKPASGKPAVATPVAGAKKTLAQIQKEEKAHKNRAAAAAAANAATNASIATATIGGKRYADLASKGPIPTPLQPTNAAWTTVGAGGKVKTPTAPAAGLSTRTTSGGIVQPSASVAKPKPTTSTAAKGLGSQQHANEEFQKWTKSALSKGLNSNISADAFVTELLLLPPEADIISDSIYASSQTLDGRRFAEEFVRRRKLADRGLVPESSGNPGFSSPSNANEGKSGGGWSEVAKKGPANVKEESNSAFKVVGGKKKGGKR</sequence>
<feature type="region of interest" description="Disordered" evidence="1">
    <location>
        <begin position="857"/>
        <end position="890"/>
    </location>
</feature>
<dbReference type="EMBL" id="JASNWA010000004">
    <property type="protein sequence ID" value="KAK3176626.1"/>
    <property type="molecule type" value="Genomic_DNA"/>
</dbReference>
<accession>A0AAD9ZDM7</accession>
<name>A0AAD9ZDM7_9LECA</name>
<gene>
    <name evidence="3" type="ORF">OEA41_007949</name>
</gene>
<feature type="region of interest" description="Disordered" evidence="1">
    <location>
        <begin position="1"/>
        <end position="96"/>
    </location>
</feature>
<feature type="region of interest" description="Disordered" evidence="1">
    <location>
        <begin position="732"/>
        <end position="755"/>
    </location>
</feature>
<feature type="region of interest" description="Disordered" evidence="1">
    <location>
        <begin position="1115"/>
        <end position="1304"/>
    </location>
</feature>
<feature type="compositionally biased region" description="Low complexity" evidence="1">
    <location>
        <begin position="314"/>
        <end position="325"/>
    </location>
</feature>
<feature type="domain" description="GYF" evidence="2">
    <location>
        <begin position="783"/>
        <end position="838"/>
    </location>
</feature>
<keyword evidence="4" id="KW-1185">Reference proteome</keyword>
<feature type="compositionally biased region" description="Polar residues" evidence="1">
    <location>
        <begin position="81"/>
        <end position="96"/>
    </location>
</feature>
<dbReference type="GO" id="GO:0005829">
    <property type="term" value="C:cytosol"/>
    <property type="evidence" value="ECO:0007669"/>
    <property type="project" value="TreeGrafter"/>
</dbReference>
<feature type="compositionally biased region" description="Pro residues" evidence="1">
    <location>
        <begin position="1160"/>
        <end position="1175"/>
    </location>
</feature>
<dbReference type="InterPro" id="IPR051640">
    <property type="entry name" value="GRB10-interact_GYF"/>
</dbReference>
<feature type="region of interest" description="Disordered" evidence="1">
    <location>
        <begin position="1490"/>
        <end position="1550"/>
    </location>
</feature>
<feature type="compositionally biased region" description="Low complexity" evidence="1">
    <location>
        <begin position="1498"/>
        <end position="1509"/>
    </location>
</feature>
<dbReference type="Pfam" id="PF02213">
    <property type="entry name" value="GYF"/>
    <property type="match status" value="1"/>
</dbReference>
<feature type="compositionally biased region" description="Polar residues" evidence="1">
    <location>
        <begin position="1409"/>
        <end position="1423"/>
    </location>
</feature>
<feature type="compositionally biased region" description="Low complexity" evidence="1">
    <location>
        <begin position="1"/>
        <end position="19"/>
    </location>
</feature>
<evidence type="ECO:0000259" key="2">
    <source>
        <dbReference type="PROSITE" id="PS50829"/>
    </source>
</evidence>
<feature type="region of interest" description="Disordered" evidence="1">
    <location>
        <begin position="388"/>
        <end position="543"/>
    </location>
</feature>
<feature type="region of interest" description="Disordered" evidence="1">
    <location>
        <begin position="1380"/>
        <end position="1430"/>
    </location>
</feature>
<feature type="compositionally biased region" description="Basic and acidic residues" evidence="1">
    <location>
        <begin position="267"/>
        <end position="287"/>
    </location>
</feature>
<evidence type="ECO:0000256" key="1">
    <source>
        <dbReference type="SAM" id="MobiDB-lite"/>
    </source>
</evidence>
<feature type="compositionally biased region" description="Low complexity" evidence="1">
    <location>
        <begin position="1275"/>
        <end position="1288"/>
    </location>
</feature>
<feature type="region of interest" description="Disordered" evidence="1">
    <location>
        <begin position="932"/>
        <end position="963"/>
    </location>
</feature>
<evidence type="ECO:0000313" key="3">
    <source>
        <dbReference type="EMBL" id="KAK3176626.1"/>
    </source>
</evidence>
<feature type="compositionally biased region" description="Polar residues" evidence="1">
    <location>
        <begin position="1189"/>
        <end position="1202"/>
    </location>
</feature>
<feature type="compositionally biased region" description="Polar residues" evidence="1">
    <location>
        <begin position="20"/>
        <end position="70"/>
    </location>
</feature>
<proteinExistence type="predicted"/>